<protein>
    <submittedName>
        <fullName evidence="3">Amino acid dehydrogenase</fullName>
    </submittedName>
</protein>
<accession>A0A370UBX2</accession>
<dbReference type="OrthoDB" id="9805337at2"/>
<dbReference type="SUPFAM" id="SSF51905">
    <property type="entry name" value="FAD/NAD(P)-binding domain"/>
    <property type="match status" value="1"/>
</dbReference>
<dbReference type="Proteomes" id="UP000254326">
    <property type="component" value="Unassembled WGS sequence"/>
</dbReference>
<dbReference type="InterPro" id="IPR006076">
    <property type="entry name" value="FAD-dep_OxRdtase"/>
</dbReference>
<evidence type="ECO:0000259" key="2">
    <source>
        <dbReference type="Pfam" id="PF01266"/>
    </source>
</evidence>
<organism evidence="3 4">
    <name type="scientific">Marinomonas piezotolerans</name>
    <dbReference type="NCBI Taxonomy" id="2213058"/>
    <lineage>
        <taxon>Bacteria</taxon>
        <taxon>Pseudomonadati</taxon>
        <taxon>Pseudomonadota</taxon>
        <taxon>Gammaproteobacteria</taxon>
        <taxon>Oceanospirillales</taxon>
        <taxon>Oceanospirillaceae</taxon>
        <taxon>Marinomonas</taxon>
    </lineage>
</organism>
<dbReference type="RefSeq" id="WP_115467275.1">
    <property type="nucleotide sequence ID" value="NZ_QKRA01000002.1"/>
</dbReference>
<evidence type="ECO:0000313" key="4">
    <source>
        <dbReference type="Proteomes" id="UP000254326"/>
    </source>
</evidence>
<dbReference type="GO" id="GO:0016491">
    <property type="term" value="F:oxidoreductase activity"/>
    <property type="evidence" value="ECO:0007669"/>
    <property type="project" value="UniProtKB-KW"/>
</dbReference>
<dbReference type="GO" id="GO:0005737">
    <property type="term" value="C:cytoplasm"/>
    <property type="evidence" value="ECO:0007669"/>
    <property type="project" value="TreeGrafter"/>
</dbReference>
<dbReference type="PANTHER" id="PTHR13847:SF289">
    <property type="entry name" value="GLYCINE OXIDASE"/>
    <property type="match status" value="1"/>
</dbReference>
<dbReference type="PANTHER" id="PTHR13847">
    <property type="entry name" value="SARCOSINE DEHYDROGENASE-RELATED"/>
    <property type="match status" value="1"/>
</dbReference>
<comment type="caution">
    <text evidence="3">The sequence shown here is derived from an EMBL/GenBank/DDBJ whole genome shotgun (WGS) entry which is preliminary data.</text>
</comment>
<evidence type="ECO:0000313" key="3">
    <source>
        <dbReference type="EMBL" id="RDL45241.1"/>
    </source>
</evidence>
<reference evidence="3 4" key="1">
    <citation type="submission" date="2018-06" db="EMBL/GenBank/DDBJ databases">
        <title>Marinomonas sp. YLB-05 draft genome sequence.</title>
        <authorList>
            <person name="Yu L."/>
            <person name="Tang X."/>
        </authorList>
    </citation>
    <scope>NUCLEOTIDE SEQUENCE [LARGE SCALE GENOMIC DNA]</scope>
    <source>
        <strain evidence="3 4">YLB-05</strain>
    </source>
</reference>
<proteinExistence type="predicted"/>
<dbReference type="InterPro" id="IPR036188">
    <property type="entry name" value="FAD/NAD-bd_sf"/>
</dbReference>
<dbReference type="Gene3D" id="3.30.9.10">
    <property type="entry name" value="D-Amino Acid Oxidase, subunit A, domain 2"/>
    <property type="match status" value="1"/>
</dbReference>
<feature type="domain" description="FAD dependent oxidoreductase" evidence="2">
    <location>
        <begin position="4"/>
        <end position="390"/>
    </location>
</feature>
<dbReference type="AlphaFoldDB" id="A0A370UBX2"/>
<name>A0A370UBX2_9GAMM</name>
<gene>
    <name evidence="3" type="ORF">DN730_06420</name>
</gene>
<keyword evidence="4" id="KW-1185">Reference proteome</keyword>
<sequence>MAEFVILGAGMVGVSSALALQAQGHDVVIVDRVQSGVETSYGNAGIIQTEAVEPYALPRDVATLLRYALGSSNDVVWKFGATWRMASALWRYFRLSAPEPYRAISKIYSQLALRSTSDHQPLIEASASEHLIRREGLAMLYRDQGMFDEACTRAQRLQREYGLSSTIFSGADYLAQEPALLKPPKGVINWSQSWSCSDPGALTQAYASLFEERGGSIVLGDASSVQQTSNGWSVVTQDGDISGEHIVVALGPWAPEVLRRFGYFIPMVYKRGYHGHYGSNHSLNRPFLDVSNGVLAAPMTKGIRVTTGAALVNMEAPAEPVQLERGVKALSDLLPLGQKVQEPQWFGTRPCLPDMLPMVGKAPRHDRMWFHFGHGHQGFTQGPTTAEYLVRAIQGESDDILQALNPAGRF</sequence>
<dbReference type="Pfam" id="PF01266">
    <property type="entry name" value="DAO"/>
    <property type="match status" value="1"/>
</dbReference>
<evidence type="ECO:0000256" key="1">
    <source>
        <dbReference type="ARBA" id="ARBA00023002"/>
    </source>
</evidence>
<dbReference type="EMBL" id="QKRA01000002">
    <property type="protein sequence ID" value="RDL45241.1"/>
    <property type="molecule type" value="Genomic_DNA"/>
</dbReference>
<keyword evidence="1" id="KW-0560">Oxidoreductase</keyword>
<dbReference type="Gene3D" id="3.50.50.60">
    <property type="entry name" value="FAD/NAD(P)-binding domain"/>
    <property type="match status" value="2"/>
</dbReference>